<dbReference type="EMBL" id="UAUU01000011">
    <property type="protein sequence ID" value="SPZ91838.1"/>
    <property type="molecule type" value="Genomic_DNA"/>
</dbReference>
<reference evidence="1 2" key="1">
    <citation type="submission" date="2018-06" db="EMBL/GenBank/DDBJ databases">
        <authorList>
            <consortium name="Pathogen Informatics"/>
            <person name="Doyle S."/>
        </authorList>
    </citation>
    <scope>NUCLEOTIDE SEQUENCE [LARGE SCALE GENOMIC DNA]</scope>
    <source>
        <strain evidence="1 2">NCTC11343</strain>
    </source>
</reference>
<dbReference type="AlphaFoldDB" id="A0A2X2JDB1"/>
<evidence type="ECO:0000313" key="1">
    <source>
        <dbReference type="EMBL" id="SPZ91838.1"/>
    </source>
</evidence>
<accession>A0A2X2JDB1</accession>
<dbReference type="Pfam" id="PF04301">
    <property type="entry name" value="BioG"/>
    <property type="match status" value="1"/>
</dbReference>
<evidence type="ECO:0000313" key="2">
    <source>
        <dbReference type="Proteomes" id="UP000251241"/>
    </source>
</evidence>
<gene>
    <name evidence="1" type="ORF">NCTC11343_03881</name>
</gene>
<protein>
    <submittedName>
        <fullName evidence="1">Uncharacterized protein conserved in bacteria</fullName>
    </submittedName>
</protein>
<dbReference type="GeneID" id="97182330"/>
<organism evidence="1 2">
    <name type="scientific">Sphingobacterium multivorum</name>
    <dbReference type="NCBI Taxonomy" id="28454"/>
    <lineage>
        <taxon>Bacteria</taxon>
        <taxon>Pseudomonadati</taxon>
        <taxon>Bacteroidota</taxon>
        <taxon>Sphingobacteriia</taxon>
        <taxon>Sphingobacteriales</taxon>
        <taxon>Sphingobacteriaceae</taxon>
        <taxon>Sphingobacterium</taxon>
    </lineage>
</organism>
<proteinExistence type="predicted"/>
<dbReference type="RefSeq" id="WP_112375543.1">
    <property type="nucleotide sequence ID" value="NZ_CP069793.1"/>
</dbReference>
<name>A0A2X2JDB1_SPHMU</name>
<dbReference type="Proteomes" id="UP000251241">
    <property type="component" value="Unassembled WGS sequence"/>
</dbReference>
<sequence>MILKRISPKRVTSADNFPRQYLHPKSNEKLLLFFAGWGMDEQPFLHYSPVGKDLIVAYSYTDLLLDERLLAGYREIEVFAWSMGVWAAATVLPELQNSNYPISTCTAINGTPFPIDDEKGIPAQLFKGTLDTLSDKTLEKFRFRMCGSKDLFNCFLERAPQRDIEDLRTELIAIEKTASTKSATAFQWHQAYIGKEDRIFHVENQKRAWSDTAYTIIDATHYPEQLFKHLLK</sequence>
<dbReference type="InterPro" id="IPR007398">
    <property type="entry name" value="BioG"/>
</dbReference>